<evidence type="ECO:0000313" key="1">
    <source>
        <dbReference type="EMBL" id="MXV15602.1"/>
    </source>
</evidence>
<accession>A0A7K1XXC8</accession>
<dbReference type="RefSeq" id="WP_160906585.1">
    <property type="nucleotide sequence ID" value="NZ_WVHS01000002.1"/>
</dbReference>
<comment type="caution">
    <text evidence="1">The sequence shown here is derived from an EMBL/GenBank/DDBJ whole genome shotgun (WGS) entry which is preliminary data.</text>
</comment>
<reference evidence="1 2" key="1">
    <citation type="submission" date="2019-11" db="EMBL/GenBank/DDBJ databases">
        <title>Pedobacter sp. HMF7056 Genome sequencing and assembly.</title>
        <authorList>
            <person name="Kang H."/>
            <person name="Kim H."/>
            <person name="Joh K."/>
        </authorList>
    </citation>
    <scope>NUCLEOTIDE SEQUENCE [LARGE SCALE GENOMIC DNA]</scope>
    <source>
        <strain evidence="1 2">HMF7056</strain>
    </source>
</reference>
<organism evidence="1 2">
    <name type="scientific">Hufsiella ginkgonis</name>
    <dbReference type="NCBI Taxonomy" id="2695274"/>
    <lineage>
        <taxon>Bacteria</taxon>
        <taxon>Pseudomonadati</taxon>
        <taxon>Bacteroidota</taxon>
        <taxon>Sphingobacteriia</taxon>
        <taxon>Sphingobacteriales</taxon>
        <taxon>Sphingobacteriaceae</taxon>
        <taxon>Hufsiella</taxon>
    </lineage>
</organism>
<dbReference type="Pfam" id="PF19937">
    <property type="entry name" value="GldC-like"/>
    <property type="match status" value="1"/>
</dbReference>
<protein>
    <submittedName>
        <fullName evidence="1">Gliding motility protein GldC</fullName>
    </submittedName>
</protein>
<proteinExistence type="predicted"/>
<dbReference type="NCBIfam" id="TIGR03515">
    <property type="entry name" value="GldC"/>
    <property type="match status" value="1"/>
</dbReference>
<dbReference type="AlphaFoldDB" id="A0A7K1XXC8"/>
<gene>
    <name evidence="1" type="primary">gldC</name>
    <name evidence="1" type="ORF">GS398_09820</name>
</gene>
<dbReference type="InterPro" id="IPR019854">
    <property type="entry name" value="Motility-assoc_prot_GldC"/>
</dbReference>
<sequence>MRKEEINIKVELDENNVPENIYWEATDSDNKDVVPVKAIMLSVWDHNYGNTLNTNIWTKEMPLDEMKLFFYQTLLTMGDSFLRAAGNQPLETAVIEDLRDYCLHFADKMELNIRRS</sequence>
<dbReference type="Proteomes" id="UP000451233">
    <property type="component" value="Unassembled WGS sequence"/>
</dbReference>
<dbReference type="EMBL" id="WVHS01000002">
    <property type="protein sequence ID" value="MXV15602.1"/>
    <property type="molecule type" value="Genomic_DNA"/>
</dbReference>
<evidence type="ECO:0000313" key="2">
    <source>
        <dbReference type="Proteomes" id="UP000451233"/>
    </source>
</evidence>
<name>A0A7K1XXC8_9SPHI</name>
<keyword evidence="2" id="KW-1185">Reference proteome</keyword>